<proteinExistence type="predicted"/>
<dbReference type="Proteomes" id="UP000217257">
    <property type="component" value="Chromosome"/>
</dbReference>
<dbReference type="InterPro" id="IPR015424">
    <property type="entry name" value="PyrdxlP-dep_Trfase"/>
</dbReference>
<dbReference type="InterPro" id="IPR051446">
    <property type="entry name" value="HTH_trans_reg/aminotransferase"/>
</dbReference>
<dbReference type="RefSeq" id="WP_095985251.1">
    <property type="nucleotide sequence ID" value="NZ_CP022098.1"/>
</dbReference>
<gene>
    <name evidence="1" type="ORF">CYFUS_002256</name>
</gene>
<dbReference type="PANTHER" id="PTHR46577">
    <property type="entry name" value="HTH-TYPE TRANSCRIPTIONAL REGULATORY PROTEIN GABR"/>
    <property type="match status" value="1"/>
</dbReference>
<protein>
    <submittedName>
        <fullName evidence="1">GntR family transcriptional regulator</fullName>
    </submittedName>
</protein>
<dbReference type="KEGG" id="cfus:CYFUS_002256"/>
<evidence type="ECO:0000313" key="2">
    <source>
        <dbReference type="Proteomes" id="UP000217257"/>
    </source>
</evidence>
<dbReference type="PANTHER" id="PTHR46577:SF1">
    <property type="entry name" value="HTH-TYPE TRANSCRIPTIONAL REGULATORY PROTEIN GABR"/>
    <property type="match status" value="1"/>
</dbReference>
<dbReference type="AlphaFoldDB" id="A0A250J0A5"/>
<name>A0A250J0A5_9BACT</name>
<reference evidence="1 2" key="1">
    <citation type="submission" date="2017-06" db="EMBL/GenBank/DDBJ databases">
        <title>Sequencing and comparative analysis of myxobacterial genomes.</title>
        <authorList>
            <person name="Rupp O."/>
            <person name="Goesmann A."/>
            <person name="Sogaard-Andersen L."/>
        </authorList>
    </citation>
    <scope>NUCLEOTIDE SEQUENCE [LARGE SCALE GENOMIC DNA]</scope>
    <source>
        <strain evidence="1 2">DSM 52655</strain>
    </source>
</reference>
<evidence type="ECO:0000313" key="1">
    <source>
        <dbReference type="EMBL" id="ATB36841.1"/>
    </source>
</evidence>
<dbReference type="InterPro" id="IPR015421">
    <property type="entry name" value="PyrdxlP-dep_Trfase_major"/>
</dbReference>
<sequence>MTPSSQFPLGVTLSHRRRLALLRWAERSNAWVFEDDYDSEYRYVGRPLASLQGLTPDARVIYTGTFSFITEGHFGRHVRRMRTLYAERQALLVEEARRELAGLIELHPADTGMHLTGWLPPGMDDRTASARAASAGIHVSPLSAFREVALVRGGPPH</sequence>
<dbReference type="SUPFAM" id="SSF53383">
    <property type="entry name" value="PLP-dependent transferases"/>
    <property type="match status" value="1"/>
</dbReference>
<accession>A0A250J0A5</accession>
<dbReference type="Gene3D" id="3.40.640.10">
    <property type="entry name" value="Type I PLP-dependent aspartate aminotransferase-like (Major domain)"/>
    <property type="match status" value="2"/>
</dbReference>
<organism evidence="1 2">
    <name type="scientific">Cystobacter fuscus</name>
    <dbReference type="NCBI Taxonomy" id="43"/>
    <lineage>
        <taxon>Bacteria</taxon>
        <taxon>Pseudomonadati</taxon>
        <taxon>Myxococcota</taxon>
        <taxon>Myxococcia</taxon>
        <taxon>Myxococcales</taxon>
        <taxon>Cystobacterineae</taxon>
        <taxon>Archangiaceae</taxon>
        <taxon>Cystobacter</taxon>
    </lineage>
</organism>
<dbReference type="EMBL" id="CP022098">
    <property type="protein sequence ID" value="ATB36841.1"/>
    <property type="molecule type" value="Genomic_DNA"/>
</dbReference>